<dbReference type="InParanoid" id="A0A2H3E2I5"/>
<sequence length="479" mass="53206">MGIQSFWKLIDSTKVSMPLLELAMEKGFNENSANKQAYRLGIDASILICSAHGIKNSSHENAGLLSMLRTCGHLFAMPIIPVFVFDGDRRPHGKCGQNIRKNTTTRKIEFRHLLDAFSFEWRQAPGEAEAELTSMSKARIIDAVLSKDSDALIFGTKHILRIEHKDQSVFNVTVYDSLSCGLTADDMMFIALLAKGDYGPGLPGCSARTTLELSTLLNVWRNELKNKLHTNNSGMLSSCRPGLANAIPNDYPTAADFHVLGLYREPLISVHDGSCKPHALIHWNLMKPAKLVQFLEGKFSSWGSDYGILMDFCKHVFPGLVLREFIQQVLESEGGEDTLTMCCLFKDVILNPGPHQAERYREEMQVKLVLSSTLIQEITSGLSGNHSTLESALKYRKHLNPANGITAGQPQRLRKRKHVASTMPDDQDSMVQSSSLAHATESKHAKFSKAAQNIDPPHGYHIVYDVDEDCDVLVRTNGD</sequence>
<dbReference type="EMBL" id="KZ293653">
    <property type="protein sequence ID" value="PBK94773.1"/>
    <property type="molecule type" value="Genomic_DNA"/>
</dbReference>
<dbReference type="CDD" id="cd09870">
    <property type="entry name" value="PIN_YEN1"/>
    <property type="match status" value="1"/>
</dbReference>
<dbReference type="STRING" id="47427.A0A2H3E2I5"/>
<dbReference type="PRINTS" id="PR00853">
    <property type="entry name" value="XPGRADSUPER"/>
</dbReference>
<organism evidence="3 4">
    <name type="scientific">Armillaria gallica</name>
    <name type="common">Bulbous honey fungus</name>
    <name type="synonym">Armillaria bulbosa</name>
    <dbReference type="NCBI Taxonomy" id="47427"/>
    <lineage>
        <taxon>Eukaryota</taxon>
        <taxon>Fungi</taxon>
        <taxon>Dikarya</taxon>
        <taxon>Basidiomycota</taxon>
        <taxon>Agaricomycotina</taxon>
        <taxon>Agaricomycetes</taxon>
        <taxon>Agaricomycetidae</taxon>
        <taxon>Agaricales</taxon>
        <taxon>Marasmiineae</taxon>
        <taxon>Physalacriaceae</taxon>
        <taxon>Armillaria</taxon>
    </lineage>
</organism>
<dbReference type="InterPro" id="IPR006084">
    <property type="entry name" value="XPG/Rad2"/>
</dbReference>
<dbReference type="AlphaFoldDB" id="A0A2H3E2I5"/>
<dbReference type="InterPro" id="IPR006086">
    <property type="entry name" value="XPG-I_dom"/>
</dbReference>
<accession>A0A2H3E2I5</accession>
<gene>
    <name evidence="3" type="ORF">ARMGADRAFT_1078644</name>
</gene>
<dbReference type="InterPro" id="IPR029060">
    <property type="entry name" value="PIN-like_dom_sf"/>
</dbReference>
<reference evidence="4" key="1">
    <citation type="journal article" date="2017" name="Nat. Ecol. Evol.">
        <title>Genome expansion and lineage-specific genetic innovations in the forest pathogenic fungi Armillaria.</title>
        <authorList>
            <person name="Sipos G."/>
            <person name="Prasanna A.N."/>
            <person name="Walter M.C."/>
            <person name="O'Connor E."/>
            <person name="Balint B."/>
            <person name="Krizsan K."/>
            <person name="Kiss B."/>
            <person name="Hess J."/>
            <person name="Varga T."/>
            <person name="Slot J."/>
            <person name="Riley R."/>
            <person name="Boka B."/>
            <person name="Rigling D."/>
            <person name="Barry K."/>
            <person name="Lee J."/>
            <person name="Mihaltcheva S."/>
            <person name="LaButti K."/>
            <person name="Lipzen A."/>
            <person name="Waldron R."/>
            <person name="Moloney N.M."/>
            <person name="Sperisen C."/>
            <person name="Kredics L."/>
            <person name="Vagvoelgyi C."/>
            <person name="Patrignani A."/>
            <person name="Fitzpatrick D."/>
            <person name="Nagy I."/>
            <person name="Doyle S."/>
            <person name="Anderson J.B."/>
            <person name="Grigoriev I.V."/>
            <person name="Gueldener U."/>
            <person name="Muensterkoetter M."/>
            <person name="Nagy L.G."/>
        </authorList>
    </citation>
    <scope>NUCLEOTIDE SEQUENCE [LARGE SCALE GENOMIC DNA]</scope>
    <source>
        <strain evidence="4">Ar21-2</strain>
    </source>
</reference>
<feature type="domain" description="XPG-I" evidence="2">
    <location>
        <begin position="115"/>
        <end position="187"/>
    </location>
</feature>
<dbReference type="PANTHER" id="PTHR11081:SF75">
    <property type="entry name" value="ENDONUCLEASE, PUTATIVE (AFU_ORTHOLOGUE AFUA_3G13260)-RELATED"/>
    <property type="match status" value="1"/>
</dbReference>
<dbReference type="OrthoDB" id="3005703at2759"/>
<dbReference type="Proteomes" id="UP000217790">
    <property type="component" value="Unassembled WGS sequence"/>
</dbReference>
<evidence type="ECO:0000313" key="3">
    <source>
        <dbReference type="EMBL" id="PBK94773.1"/>
    </source>
</evidence>
<evidence type="ECO:0000259" key="2">
    <source>
        <dbReference type="SMART" id="SM00484"/>
    </source>
</evidence>
<feature type="region of interest" description="Disordered" evidence="1">
    <location>
        <begin position="421"/>
        <end position="452"/>
    </location>
</feature>
<dbReference type="OMA" id="GIKNSSH"/>
<dbReference type="GO" id="GO:0017108">
    <property type="term" value="F:5'-flap endonuclease activity"/>
    <property type="evidence" value="ECO:0007669"/>
    <property type="project" value="TreeGrafter"/>
</dbReference>
<dbReference type="SMART" id="SM00484">
    <property type="entry name" value="XPGI"/>
    <property type="match status" value="1"/>
</dbReference>
<evidence type="ECO:0000313" key="4">
    <source>
        <dbReference type="Proteomes" id="UP000217790"/>
    </source>
</evidence>
<protein>
    <submittedName>
        <fullName evidence="3">PIN domain-like protein</fullName>
    </submittedName>
</protein>
<dbReference type="GO" id="GO:0006974">
    <property type="term" value="P:DNA damage response"/>
    <property type="evidence" value="ECO:0007669"/>
    <property type="project" value="UniProtKB-ARBA"/>
</dbReference>
<dbReference type="Gene3D" id="3.40.50.1010">
    <property type="entry name" value="5'-nuclease"/>
    <property type="match status" value="1"/>
</dbReference>
<keyword evidence="4" id="KW-1185">Reference proteome</keyword>
<dbReference type="PANTHER" id="PTHR11081">
    <property type="entry name" value="FLAP ENDONUCLEASE FAMILY MEMBER"/>
    <property type="match status" value="1"/>
</dbReference>
<evidence type="ECO:0000256" key="1">
    <source>
        <dbReference type="SAM" id="MobiDB-lite"/>
    </source>
</evidence>
<dbReference type="Pfam" id="PF00867">
    <property type="entry name" value="XPG_I"/>
    <property type="match status" value="1"/>
</dbReference>
<name>A0A2H3E2I5_ARMGA</name>
<dbReference type="SUPFAM" id="SSF88723">
    <property type="entry name" value="PIN domain-like"/>
    <property type="match status" value="1"/>
</dbReference>
<proteinExistence type="predicted"/>